<feature type="transmembrane region" description="Helical" evidence="1">
    <location>
        <begin position="196"/>
        <end position="218"/>
    </location>
</feature>
<dbReference type="OMA" id="CEPHAMS"/>
<accession>A0A8J6C448</accession>
<keyword evidence="1" id="KW-0812">Transmembrane</keyword>
<name>A0A8J6C448_DIALT</name>
<keyword evidence="1" id="KW-0472">Membrane</keyword>
<feature type="transmembrane region" description="Helical" evidence="1">
    <location>
        <begin position="335"/>
        <end position="353"/>
    </location>
</feature>
<dbReference type="EMBL" id="JAGTXO010000090">
    <property type="protein sequence ID" value="KAG8457010.1"/>
    <property type="molecule type" value="Genomic_DNA"/>
</dbReference>
<feature type="transmembrane region" description="Helical" evidence="1">
    <location>
        <begin position="275"/>
        <end position="301"/>
    </location>
</feature>
<evidence type="ECO:0000313" key="2">
    <source>
        <dbReference type="EMBL" id="KAG8457010.1"/>
    </source>
</evidence>
<comment type="caution">
    <text evidence="2">The sequence shown here is derived from an EMBL/GenBank/DDBJ whole genome shotgun (WGS) entry which is preliminary data.</text>
</comment>
<keyword evidence="3" id="KW-1185">Reference proteome</keyword>
<feature type="transmembrane region" description="Helical" evidence="1">
    <location>
        <begin position="77"/>
        <end position="103"/>
    </location>
</feature>
<feature type="transmembrane region" description="Helical" evidence="1">
    <location>
        <begin position="123"/>
        <end position="145"/>
    </location>
</feature>
<proteinExistence type="predicted"/>
<protein>
    <submittedName>
        <fullName evidence="2">Uncharacterized protein</fullName>
    </submittedName>
</protein>
<evidence type="ECO:0000313" key="3">
    <source>
        <dbReference type="Proteomes" id="UP000751190"/>
    </source>
</evidence>
<feature type="transmembrane region" description="Helical" evidence="1">
    <location>
        <begin position="152"/>
        <end position="176"/>
    </location>
</feature>
<keyword evidence="1" id="KW-1133">Transmembrane helix</keyword>
<feature type="transmembrane region" description="Helical" evidence="1">
    <location>
        <begin position="408"/>
        <end position="430"/>
    </location>
</feature>
<evidence type="ECO:0000256" key="1">
    <source>
        <dbReference type="SAM" id="Phobius"/>
    </source>
</evidence>
<reference evidence="2" key="1">
    <citation type="submission" date="2021-05" db="EMBL/GenBank/DDBJ databases">
        <title>The genome of the haptophyte Pavlova lutheri (Diacronema luteri, Pavlovales) - a model for lipid biosynthesis in eukaryotic algae.</title>
        <authorList>
            <person name="Hulatt C.J."/>
            <person name="Posewitz M.C."/>
        </authorList>
    </citation>
    <scope>NUCLEOTIDE SEQUENCE</scope>
    <source>
        <strain evidence="2">NIVA-4/92</strain>
    </source>
</reference>
<dbReference type="Proteomes" id="UP000751190">
    <property type="component" value="Unassembled WGS sequence"/>
</dbReference>
<dbReference type="AlphaFoldDB" id="A0A8J6C448"/>
<sequence length="491" mass="52885">MAYIVVVYAPFIVFLTLLKEAPTIVLARKSFFLSVVFVSLRDTTGWLVNLFTFFWYVQMNLIARLRGEGDFETAGQVVHYGTVATFIGGIVVAAIFAGVARQLLSVISFSYAEPVLDLGLSALYAWAAGLPAVVLQAPVTGALLGMHQFVRLALLATLWSIVVAVLSLVMVTVQVPCDDKPAIVPETYLCPGSKRFLLDVSIVAAVIVWLTAAHLVAMQYKLAARQGMFPNGMPRLACVNASGTAASTWAALRSTWSRDTAGVAVRSVLNNTREFITLVVALRIGLVAAALYALFASVSAFSYSVPNMLSTSAMTEGSKQLGRGDVRTVVWCLKFFHAFGALCGVAFAGIIFFQREAVLRAYSGESVYAGFGELAAETWPLFVAFQPINALVGVFGPLLMTTQNYTHWGGAVSVCFFAVFLPVTISAAYARSTYRLLLAEVLYSAAHLLLLIHKVSWVELRRLIRVADEPRADAAAPAALGAVCEPHAMSA</sequence>
<gene>
    <name evidence="2" type="ORF">KFE25_004409</name>
</gene>
<feature type="transmembrane region" description="Helical" evidence="1">
    <location>
        <begin position="43"/>
        <end position="65"/>
    </location>
</feature>
<organism evidence="2 3">
    <name type="scientific">Diacronema lutheri</name>
    <name type="common">Unicellular marine alga</name>
    <name type="synonym">Monochrysis lutheri</name>
    <dbReference type="NCBI Taxonomy" id="2081491"/>
    <lineage>
        <taxon>Eukaryota</taxon>
        <taxon>Haptista</taxon>
        <taxon>Haptophyta</taxon>
        <taxon>Pavlovophyceae</taxon>
        <taxon>Pavlovales</taxon>
        <taxon>Pavlovaceae</taxon>
        <taxon>Diacronema</taxon>
    </lineage>
</organism>